<dbReference type="GO" id="GO:0019843">
    <property type="term" value="F:rRNA binding"/>
    <property type="evidence" value="ECO:0007669"/>
    <property type="project" value="UniProtKB-UniRule"/>
</dbReference>
<evidence type="ECO:0000256" key="7">
    <source>
        <dbReference type="ARBA" id="ARBA00058053"/>
    </source>
</evidence>
<evidence type="ECO:0000313" key="11">
    <source>
        <dbReference type="Proteomes" id="UP000197025"/>
    </source>
</evidence>
<dbReference type="InterPro" id="IPR018102">
    <property type="entry name" value="Ribosomal_uS11_CS"/>
</dbReference>
<keyword evidence="4 8" id="KW-0689">Ribosomal protein</keyword>
<proteinExistence type="inferred from homology"/>
<gene>
    <name evidence="8" type="primary">rpsK</name>
    <name evidence="10" type="ORF">SAMN02746019_00014740</name>
</gene>
<evidence type="ECO:0000256" key="8">
    <source>
        <dbReference type="HAMAP-Rule" id="MF_01310"/>
    </source>
</evidence>
<evidence type="ECO:0000256" key="5">
    <source>
        <dbReference type="ARBA" id="ARBA00023274"/>
    </source>
</evidence>
<dbReference type="SUPFAM" id="SSF53137">
    <property type="entry name" value="Translational machinery components"/>
    <property type="match status" value="1"/>
</dbReference>
<dbReference type="FunFam" id="3.30.420.80:FF:000001">
    <property type="entry name" value="30S ribosomal protein S11"/>
    <property type="match status" value="1"/>
</dbReference>
<dbReference type="PANTHER" id="PTHR11759">
    <property type="entry name" value="40S RIBOSOMAL PROTEIN S14/30S RIBOSOMAL PROTEIN S11"/>
    <property type="match status" value="1"/>
</dbReference>
<dbReference type="GO" id="GO:1990904">
    <property type="term" value="C:ribonucleoprotein complex"/>
    <property type="evidence" value="ECO:0007669"/>
    <property type="project" value="UniProtKB-KW"/>
</dbReference>
<dbReference type="EMBL" id="FYEK01000054">
    <property type="protein sequence ID" value="SNB71654.1"/>
    <property type="molecule type" value="Genomic_DNA"/>
</dbReference>
<dbReference type="InterPro" id="IPR019981">
    <property type="entry name" value="Ribosomal_uS11_bac-type"/>
</dbReference>
<evidence type="ECO:0000256" key="2">
    <source>
        <dbReference type="ARBA" id="ARBA00022730"/>
    </source>
</evidence>
<dbReference type="InterPro" id="IPR001971">
    <property type="entry name" value="Ribosomal_uS11"/>
</dbReference>
<reference evidence="11" key="1">
    <citation type="submission" date="2017-06" db="EMBL/GenBank/DDBJ databases">
        <authorList>
            <person name="Varghese N."/>
            <person name="Submissions S."/>
        </authorList>
    </citation>
    <scope>NUCLEOTIDE SEQUENCE [LARGE SCALE GENOMIC DNA]</scope>
    <source>
        <strain evidence="11">JAD2</strain>
    </source>
</reference>
<comment type="function">
    <text evidence="7 8">Located on the platform of the 30S subunit, it bridges several disparate RNA helices of the 16S rRNA. Forms part of the Shine-Dalgarno cleft in the 70S ribosome.</text>
</comment>
<dbReference type="NCBIfam" id="NF003698">
    <property type="entry name" value="PRK05309.1"/>
    <property type="match status" value="1"/>
</dbReference>
<dbReference type="HAMAP" id="MF_01310">
    <property type="entry name" value="Ribosomal_uS11"/>
    <property type="match status" value="1"/>
</dbReference>
<keyword evidence="2 8" id="KW-0699">rRNA-binding</keyword>
<organism evidence="10 11">
    <name type="scientific">Thermoflexus hugenholtzii JAD2</name>
    <dbReference type="NCBI Taxonomy" id="877466"/>
    <lineage>
        <taxon>Bacteria</taxon>
        <taxon>Bacillati</taxon>
        <taxon>Chloroflexota</taxon>
        <taxon>Thermoflexia</taxon>
        <taxon>Thermoflexales</taxon>
        <taxon>Thermoflexaceae</taxon>
        <taxon>Thermoflexus</taxon>
    </lineage>
</organism>
<dbReference type="GO" id="GO:0006412">
    <property type="term" value="P:translation"/>
    <property type="evidence" value="ECO:0007669"/>
    <property type="project" value="UniProtKB-UniRule"/>
</dbReference>
<dbReference type="PROSITE" id="PS00054">
    <property type="entry name" value="RIBOSOMAL_S11"/>
    <property type="match status" value="1"/>
</dbReference>
<dbReference type="PIRSF" id="PIRSF002131">
    <property type="entry name" value="Ribosomal_S11"/>
    <property type="match status" value="1"/>
</dbReference>
<dbReference type="Gene3D" id="3.30.420.80">
    <property type="entry name" value="Ribosomal protein S11"/>
    <property type="match status" value="1"/>
</dbReference>
<accession>A0A212RH28</accession>
<dbReference type="InParanoid" id="A0A212RH28"/>
<keyword evidence="5 8" id="KW-0687">Ribonucleoprotein</keyword>
<evidence type="ECO:0000256" key="3">
    <source>
        <dbReference type="ARBA" id="ARBA00022884"/>
    </source>
</evidence>
<comment type="subunit">
    <text evidence="8">Part of the 30S ribosomal subunit. Interacts with proteins S7 and S18. Binds to IF-3.</text>
</comment>
<evidence type="ECO:0000256" key="4">
    <source>
        <dbReference type="ARBA" id="ARBA00022980"/>
    </source>
</evidence>
<evidence type="ECO:0000256" key="1">
    <source>
        <dbReference type="ARBA" id="ARBA00006194"/>
    </source>
</evidence>
<evidence type="ECO:0000256" key="6">
    <source>
        <dbReference type="ARBA" id="ARBA00035160"/>
    </source>
</evidence>
<dbReference type="FunCoup" id="A0A212RH28">
    <property type="interactions" value="453"/>
</dbReference>
<dbReference type="Proteomes" id="UP000197025">
    <property type="component" value="Unassembled WGS sequence"/>
</dbReference>
<keyword evidence="3 8" id="KW-0694">RNA-binding</keyword>
<dbReference type="InterPro" id="IPR036967">
    <property type="entry name" value="Ribosomal_uS11_sf"/>
</dbReference>
<dbReference type="AlphaFoldDB" id="A0A212RH28"/>
<dbReference type="NCBIfam" id="TIGR03632">
    <property type="entry name" value="uS11_bact"/>
    <property type="match status" value="1"/>
</dbReference>
<evidence type="ECO:0000313" key="10">
    <source>
        <dbReference type="EMBL" id="SNB71654.1"/>
    </source>
</evidence>
<dbReference type="RefSeq" id="WP_200808196.1">
    <property type="nucleotide sequence ID" value="NZ_FYEK01000054.1"/>
</dbReference>
<protein>
    <recommendedName>
        <fullName evidence="6 8">Small ribosomal subunit protein uS11</fullName>
    </recommendedName>
</protein>
<keyword evidence="11" id="KW-1185">Reference proteome</keyword>
<dbReference type="GO" id="GO:0003735">
    <property type="term" value="F:structural constituent of ribosome"/>
    <property type="evidence" value="ECO:0007669"/>
    <property type="project" value="InterPro"/>
</dbReference>
<dbReference type="Pfam" id="PF00411">
    <property type="entry name" value="Ribosomal_S11"/>
    <property type="match status" value="1"/>
</dbReference>
<sequence length="128" mass="13794">MARGSRSGRKARRNVTRAHVYIHATFNNTIVTVTDPNGDTLTWASGGTIGYKGSKKSTPYAARLAAEQAARKAMDMGVREIDVFINGPGPGREAALRALHAMGLKIRSITDVTPIPHNGCKPPSKRRV</sequence>
<comment type="similarity">
    <text evidence="1 8 9">Belongs to the universal ribosomal protein uS11 family.</text>
</comment>
<dbReference type="GO" id="GO:0005840">
    <property type="term" value="C:ribosome"/>
    <property type="evidence" value="ECO:0007669"/>
    <property type="project" value="UniProtKB-KW"/>
</dbReference>
<evidence type="ECO:0000256" key="9">
    <source>
        <dbReference type="RuleBase" id="RU003629"/>
    </source>
</evidence>
<name>A0A212RH28_9CHLR</name>